<feature type="transmembrane region" description="Helical" evidence="1">
    <location>
        <begin position="108"/>
        <end position="129"/>
    </location>
</feature>
<comment type="caution">
    <text evidence="2">The sequence shown here is derived from an EMBL/GenBank/DDBJ whole genome shotgun (WGS) entry which is preliminary data.</text>
</comment>
<evidence type="ECO:0000313" key="2">
    <source>
        <dbReference type="EMBL" id="KAE8543948.1"/>
    </source>
</evidence>
<gene>
    <name evidence="2" type="ORF">F6453_3742</name>
</gene>
<dbReference type="AlphaFoldDB" id="A0A833JML8"/>
<keyword evidence="1" id="KW-0472">Membrane</keyword>
<feature type="transmembrane region" description="Helical" evidence="1">
    <location>
        <begin position="195"/>
        <end position="217"/>
    </location>
</feature>
<evidence type="ECO:0000313" key="3">
    <source>
        <dbReference type="Proteomes" id="UP000469950"/>
    </source>
</evidence>
<feature type="transmembrane region" description="Helical" evidence="1">
    <location>
        <begin position="135"/>
        <end position="155"/>
    </location>
</feature>
<accession>A0A833JML8</accession>
<feature type="transmembrane region" description="Helical" evidence="1">
    <location>
        <begin position="223"/>
        <end position="243"/>
    </location>
</feature>
<dbReference type="RefSeq" id="WP_153741688.1">
    <property type="nucleotide sequence ID" value="NZ_WBMP01000025.1"/>
</dbReference>
<reference evidence="2 3" key="1">
    <citation type="submission" date="2019-10" db="EMBL/GenBank/DDBJ databases">
        <title>Draft genome sequence of Marinobacter hydrocarbonoclasticus NCT7M from the microbiome of the marine copepod.</title>
        <authorList>
            <person name="Nuttall R."/>
            <person name="Sharma G."/>
            <person name="Moisander P."/>
        </authorList>
    </citation>
    <scope>NUCLEOTIDE SEQUENCE [LARGE SCALE GENOMIC DNA]</scope>
    <source>
        <strain evidence="2 3">NCT7M</strain>
    </source>
</reference>
<dbReference type="EMBL" id="WBMP01000025">
    <property type="protein sequence ID" value="KAE8543948.1"/>
    <property type="molecule type" value="Genomic_DNA"/>
</dbReference>
<dbReference type="Proteomes" id="UP000469950">
    <property type="component" value="Unassembled WGS sequence"/>
</dbReference>
<feature type="transmembrane region" description="Helical" evidence="1">
    <location>
        <begin position="64"/>
        <end position="84"/>
    </location>
</feature>
<proteinExistence type="predicted"/>
<keyword evidence="1" id="KW-0812">Transmembrane</keyword>
<organism evidence="2 3">
    <name type="scientific">Marinobacter nauticus</name>
    <name type="common">Marinobacter hydrocarbonoclasticus</name>
    <name type="synonym">Marinobacter aquaeolei</name>
    <dbReference type="NCBI Taxonomy" id="2743"/>
    <lineage>
        <taxon>Bacteria</taxon>
        <taxon>Pseudomonadati</taxon>
        <taxon>Pseudomonadota</taxon>
        <taxon>Gammaproteobacteria</taxon>
        <taxon>Pseudomonadales</taxon>
        <taxon>Marinobacteraceae</taxon>
        <taxon>Marinobacter</taxon>
    </lineage>
</organism>
<keyword evidence="1" id="KW-1133">Transmembrane helix</keyword>
<sequence>MTGIIGTCSFSFRLLSLCGAKLKILVVFGLLFLALSPVIELYLVKLLADFILSAGEVLSDMQKLFSVAQILMLLVLVYTLRYLVKVGRVSFINHLMNRLQSRSGSVPAWLRAVLIEQVQIIAIFVQLLAMGAACFYISPFLGVSFCIAFFLFYFISNRLYLNQLLVQKKLRFNNVDTKHEVGNHKVYQRVRAQEISSAFGSFTAALMFFCLLGLVALEALVPVSALVGLFLVRLYNVTLGMFCGSAMRMARALAYVELPDILDSVKGR</sequence>
<name>A0A833JML8_MARNT</name>
<feature type="transmembrane region" description="Helical" evidence="1">
    <location>
        <begin position="22"/>
        <end position="44"/>
    </location>
</feature>
<evidence type="ECO:0000256" key="1">
    <source>
        <dbReference type="SAM" id="Phobius"/>
    </source>
</evidence>
<protein>
    <submittedName>
        <fullName evidence="2">Uncharacterized protein</fullName>
    </submittedName>
</protein>